<sequence length="112" mass="11740">MENITASELAGFGVGALLLCATIAAPKVDAFISSAQRSSLGMCKQCGDVKLIPCKRCKGVGSVRPGTMLGFDLFGDLFEPYGDSGSTKRSIPCSNCQARGHFRCPECSKASL</sequence>
<proteinExistence type="predicted"/>
<dbReference type="PANTHER" id="PTHR37760:SF1">
    <property type="entry name" value="CHAPERONE"/>
    <property type="match status" value="1"/>
</dbReference>
<reference evidence="1" key="1">
    <citation type="submission" date="2023-05" db="EMBL/GenBank/DDBJ databases">
        <title>Nepenthes gracilis genome sequencing.</title>
        <authorList>
            <person name="Fukushima K."/>
        </authorList>
    </citation>
    <scope>NUCLEOTIDE SEQUENCE</scope>
    <source>
        <strain evidence="1">SING2019-196</strain>
    </source>
</reference>
<dbReference type="AlphaFoldDB" id="A0AAD3Y3L8"/>
<dbReference type="PANTHER" id="PTHR37760">
    <property type="entry name" value="CHAPERONE"/>
    <property type="match status" value="1"/>
</dbReference>
<protein>
    <submittedName>
        <fullName evidence="1">Uncharacterized protein</fullName>
    </submittedName>
</protein>
<keyword evidence="2" id="KW-1185">Reference proteome</keyword>
<dbReference type="EMBL" id="BSYO01000033">
    <property type="protein sequence ID" value="GMH28003.1"/>
    <property type="molecule type" value="Genomic_DNA"/>
</dbReference>
<gene>
    <name evidence="1" type="ORF">Nepgr_029846</name>
</gene>
<evidence type="ECO:0000313" key="2">
    <source>
        <dbReference type="Proteomes" id="UP001279734"/>
    </source>
</evidence>
<evidence type="ECO:0000313" key="1">
    <source>
        <dbReference type="EMBL" id="GMH28003.1"/>
    </source>
</evidence>
<name>A0AAD3Y3L8_NEPGR</name>
<dbReference type="Proteomes" id="UP001279734">
    <property type="component" value="Unassembled WGS sequence"/>
</dbReference>
<organism evidence="1 2">
    <name type="scientific">Nepenthes gracilis</name>
    <name type="common">Slender pitcher plant</name>
    <dbReference type="NCBI Taxonomy" id="150966"/>
    <lineage>
        <taxon>Eukaryota</taxon>
        <taxon>Viridiplantae</taxon>
        <taxon>Streptophyta</taxon>
        <taxon>Embryophyta</taxon>
        <taxon>Tracheophyta</taxon>
        <taxon>Spermatophyta</taxon>
        <taxon>Magnoliopsida</taxon>
        <taxon>eudicotyledons</taxon>
        <taxon>Gunneridae</taxon>
        <taxon>Pentapetalae</taxon>
        <taxon>Caryophyllales</taxon>
        <taxon>Nepenthaceae</taxon>
        <taxon>Nepenthes</taxon>
    </lineage>
</organism>
<accession>A0AAD3Y3L8</accession>
<comment type="caution">
    <text evidence="1">The sequence shown here is derived from an EMBL/GenBank/DDBJ whole genome shotgun (WGS) entry which is preliminary data.</text>
</comment>